<evidence type="ECO:0000313" key="2">
    <source>
        <dbReference type="EMBL" id="PNT62491.1"/>
    </source>
</evidence>
<dbReference type="Proteomes" id="UP000008810">
    <property type="component" value="Chromosome 4"/>
</dbReference>
<feature type="non-terminal residue" evidence="2">
    <location>
        <position position="1"/>
    </location>
</feature>
<reference evidence="2 3" key="1">
    <citation type="journal article" date="2010" name="Nature">
        <title>Genome sequencing and analysis of the model grass Brachypodium distachyon.</title>
        <authorList>
            <consortium name="International Brachypodium Initiative"/>
        </authorList>
    </citation>
    <scope>NUCLEOTIDE SEQUENCE [LARGE SCALE GENOMIC DNA]</scope>
    <source>
        <strain evidence="2 3">Bd21</strain>
    </source>
</reference>
<dbReference type="InParanoid" id="A0A2K2CKF0"/>
<gene>
    <name evidence="2" type="ORF">BRADI_4g04244v3</name>
</gene>
<reference evidence="2" key="2">
    <citation type="submission" date="2017-06" db="EMBL/GenBank/DDBJ databases">
        <title>WGS assembly of Brachypodium distachyon.</title>
        <authorList>
            <consortium name="The International Brachypodium Initiative"/>
            <person name="Lucas S."/>
            <person name="Harmon-Smith M."/>
            <person name="Lail K."/>
            <person name="Tice H."/>
            <person name="Grimwood J."/>
            <person name="Bruce D."/>
            <person name="Barry K."/>
            <person name="Shu S."/>
            <person name="Lindquist E."/>
            <person name="Wang M."/>
            <person name="Pitluck S."/>
            <person name="Vogel J.P."/>
            <person name="Garvin D.F."/>
            <person name="Mockler T.C."/>
            <person name="Schmutz J."/>
            <person name="Rokhsar D."/>
            <person name="Bevan M.W."/>
        </authorList>
    </citation>
    <scope>NUCLEOTIDE SEQUENCE</scope>
    <source>
        <strain evidence="2">Bd21</strain>
    </source>
</reference>
<dbReference type="Gramene" id="PNT62491">
    <property type="protein sequence ID" value="PNT62491"/>
    <property type="gene ID" value="BRADI_4g04244v3"/>
</dbReference>
<name>A0A2K2CKF0_BRADI</name>
<feature type="compositionally biased region" description="Polar residues" evidence="1">
    <location>
        <begin position="141"/>
        <end position="157"/>
    </location>
</feature>
<feature type="region of interest" description="Disordered" evidence="1">
    <location>
        <begin position="1"/>
        <end position="24"/>
    </location>
</feature>
<evidence type="ECO:0000313" key="3">
    <source>
        <dbReference type="EnsemblPlants" id="PNT62491"/>
    </source>
</evidence>
<feature type="region of interest" description="Disordered" evidence="1">
    <location>
        <begin position="85"/>
        <end position="129"/>
    </location>
</feature>
<sequence length="157" mass="18254">RYFLSSSGAHFSEPSDASRDQSTARYRSASFRTTIRRSIFNIFPHPLFPFFLPPHSGSSSGDFVRRPRAAPLRWTRSYTREARVAGSPERRRGCRRFSQRRRKERTVDIMNSNEDEVPGGAPEEDKSTDLIPNTVDENHWQSKTHQLKMQEQLSERL</sequence>
<protein>
    <submittedName>
        <fullName evidence="2 3">Uncharacterized protein</fullName>
    </submittedName>
</protein>
<dbReference type="EMBL" id="CM000883">
    <property type="protein sequence ID" value="PNT62491.1"/>
    <property type="molecule type" value="Genomic_DNA"/>
</dbReference>
<feature type="region of interest" description="Disordered" evidence="1">
    <location>
        <begin position="138"/>
        <end position="157"/>
    </location>
</feature>
<dbReference type="AlphaFoldDB" id="A0A2K2CKF0"/>
<feature type="compositionally biased region" description="Basic residues" evidence="1">
    <location>
        <begin position="92"/>
        <end position="104"/>
    </location>
</feature>
<evidence type="ECO:0000313" key="4">
    <source>
        <dbReference type="Proteomes" id="UP000008810"/>
    </source>
</evidence>
<reference evidence="3" key="3">
    <citation type="submission" date="2018-08" db="UniProtKB">
        <authorList>
            <consortium name="EnsemblPlants"/>
        </authorList>
    </citation>
    <scope>IDENTIFICATION</scope>
    <source>
        <strain evidence="3">cv. Bd21</strain>
    </source>
</reference>
<accession>A0A2K2CKF0</accession>
<keyword evidence="4" id="KW-1185">Reference proteome</keyword>
<organism evidence="2">
    <name type="scientific">Brachypodium distachyon</name>
    <name type="common">Purple false brome</name>
    <name type="synonym">Trachynia distachya</name>
    <dbReference type="NCBI Taxonomy" id="15368"/>
    <lineage>
        <taxon>Eukaryota</taxon>
        <taxon>Viridiplantae</taxon>
        <taxon>Streptophyta</taxon>
        <taxon>Embryophyta</taxon>
        <taxon>Tracheophyta</taxon>
        <taxon>Spermatophyta</taxon>
        <taxon>Magnoliopsida</taxon>
        <taxon>Liliopsida</taxon>
        <taxon>Poales</taxon>
        <taxon>Poaceae</taxon>
        <taxon>BOP clade</taxon>
        <taxon>Pooideae</taxon>
        <taxon>Stipodae</taxon>
        <taxon>Brachypodieae</taxon>
        <taxon>Brachypodium</taxon>
    </lineage>
</organism>
<evidence type="ECO:0000256" key="1">
    <source>
        <dbReference type="SAM" id="MobiDB-lite"/>
    </source>
</evidence>
<dbReference type="EnsemblPlants" id="PNT62491">
    <property type="protein sequence ID" value="PNT62491"/>
    <property type="gene ID" value="BRADI_4g04244v3"/>
</dbReference>
<proteinExistence type="predicted"/>